<dbReference type="Proteomes" id="UP001551482">
    <property type="component" value="Unassembled WGS sequence"/>
</dbReference>
<gene>
    <name evidence="6" type="ORF">AB0C36_36215</name>
</gene>
<dbReference type="Gene3D" id="1.10.101.10">
    <property type="entry name" value="PGBD-like superfamily/PGBD"/>
    <property type="match status" value="1"/>
</dbReference>
<protein>
    <submittedName>
        <fullName evidence="6">Peptidoglycan-binding domain-containing protein</fullName>
    </submittedName>
</protein>
<dbReference type="SUPFAM" id="SSF47090">
    <property type="entry name" value="PGBD-like"/>
    <property type="match status" value="1"/>
</dbReference>
<evidence type="ECO:0000313" key="6">
    <source>
        <dbReference type="EMBL" id="MEU8138934.1"/>
    </source>
</evidence>
<keyword evidence="2" id="KW-0175">Coiled coil</keyword>
<keyword evidence="4" id="KW-0472">Membrane</keyword>
<dbReference type="Pfam" id="PF01471">
    <property type="entry name" value="PG_binding_1"/>
    <property type="match status" value="1"/>
</dbReference>
<feature type="transmembrane region" description="Helical" evidence="4">
    <location>
        <begin position="31"/>
        <end position="51"/>
    </location>
</feature>
<feature type="compositionally biased region" description="Polar residues" evidence="3">
    <location>
        <begin position="1"/>
        <end position="11"/>
    </location>
</feature>
<dbReference type="PROSITE" id="PS51318">
    <property type="entry name" value="TAT"/>
    <property type="match status" value="1"/>
</dbReference>
<name>A0ABV3DVN0_9ACTN</name>
<evidence type="ECO:0000259" key="5">
    <source>
        <dbReference type="Pfam" id="PF01471"/>
    </source>
</evidence>
<evidence type="ECO:0000256" key="4">
    <source>
        <dbReference type="SAM" id="Phobius"/>
    </source>
</evidence>
<evidence type="ECO:0000256" key="3">
    <source>
        <dbReference type="SAM" id="MobiDB-lite"/>
    </source>
</evidence>
<dbReference type="RefSeq" id="WP_358362712.1">
    <property type="nucleotide sequence ID" value="NZ_JBEZFP010000146.1"/>
</dbReference>
<keyword evidence="4" id="KW-1133">Transmembrane helix</keyword>
<dbReference type="PANTHER" id="PTHR32347">
    <property type="entry name" value="EFFLUX SYSTEM COMPONENT YKNX-RELATED"/>
    <property type="match status" value="1"/>
</dbReference>
<keyword evidence="4" id="KW-0812">Transmembrane</keyword>
<sequence length="381" mass="39309">MSLTEPDTNSPPDDGLRSDQPPGTRRGRRTVLAGAAVTTVLAAVAAGVFVLRGEDDAGRPAQAGPLPPRTTEVTRQSLKDTRTVDGELGFGPTTAVTGRRVGTITGVPKTGDRIARGQPVYAVDAEPVPLLYGALPAYRSLVPGVEGEDVRQLEENLWSLGYRGFTVDDDYTEATAEAVADWQEDLGVPETGVLELGRAVFAPGEIRVDSVKATVGAAATAGGEVLTYTGRAKAVTAALDTTDQRLAAKDAEVTVTLPDDTTVRGRVHDVATVIEPATGPNEQPATKVEVVVALDDPQAQQAATPYALAAVDVTFTAGTRENVLTVPVAALLALPAGGFGVEVVTGATTRHVPVSMGLFASGRVEVSGEGLAEGTVVGMPK</sequence>
<dbReference type="Gene3D" id="2.40.420.20">
    <property type="match status" value="1"/>
</dbReference>
<dbReference type="PANTHER" id="PTHR32347:SF27">
    <property type="entry name" value="RND EFFLUX PUMP MEMBRANE FUSION PROTEIN BARREL-SANDWICH DOMAIN-CONTAINING PROTEIN"/>
    <property type="match status" value="1"/>
</dbReference>
<organism evidence="6 7">
    <name type="scientific">Streptodolium elevatio</name>
    <dbReference type="NCBI Taxonomy" id="3157996"/>
    <lineage>
        <taxon>Bacteria</taxon>
        <taxon>Bacillati</taxon>
        <taxon>Actinomycetota</taxon>
        <taxon>Actinomycetes</taxon>
        <taxon>Kitasatosporales</taxon>
        <taxon>Streptomycetaceae</taxon>
        <taxon>Streptodolium</taxon>
    </lineage>
</organism>
<reference evidence="6 7" key="1">
    <citation type="submission" date="2024-06" db="EMBL/GenBank/DDBJ databases">
        <title>The Natural Products Discovery Center: Release of the First 8490 Sequenced Strains for Exploring Actinobacteria Biosynthetic Diversity.</title>
        <authorList>
            <person name="Kalkreuter E."/>
            <person name="Kautsar S.A."/>
            <person name="Yang D."/>
            <person name="Bader C.D."/>
            <person name="Teijaro C.N."/>
            <person name="Fluegel L."/>
            <person name="Davis C.M."/>
            <person name="Simpson J.R."/>
            <person name="Lauterbach L."/>
            <person name="Steele A.D."/>
            <person name="Gui C."/>
            <person name="Meng S."/>
            <person name="Li G."/>
            <person name="Viehrig K."/>
            <person name="Ye F."/>
            <person name="Su P."/>
            <person name="Kiefer A.F."/>
            <person name="Nichols A."/>
            <person name="Cepeda A.J."/>
            <person name="Yan W."/>
            <person name="Fan B."/>
            <person name="Jiang Y."/>
            <person name="Adhikari A."/>
            <person name="Zheng C.-J."/>
            <person name="Schuster L."/>
            <person name="Cowan T.M."/>
            <person name="Smanski M.J."/>
            <person name="Chevrette M.G."/>
            <person name="De Carvalho L.P.S."/>
            <person name="Shen B."/>
        </authorList>
    </citation>
    <scope>NUCLEOTIDE SEQUENCE [LARGE SCALE GENOMIC DNA]</scope>
    <source>
        <strain evidence="6 7">NPDC048946</strain>
    </source>
</reference>
<dbReference type="InterPro" id="IPR002477">
    <property type="entry name" value="Peptidoglycan-bd-like"/>
</dbReference>
<feature type="domain" description="Peptidoglycan binding-like" evidence="5">
    <location>
        <begin position="147"/>
        <end position="194"/>
    </location>
</feature>
<evidence type="ECO:0000313" key="7">
    <source>
        <dbReference type="Proteomes" id="UP001551482"/>
    </source>
</evidence>
<evidence type="ECO:0000256" key="1">
    <source>
        <dbReference type="ARBA" id="ARBA00004196"/>
    </source>
</evidence>
<keyword evidence="7" id="KW-1185">Reference proteome</keyword>
<dbReference type="InterPro" id="IPR006311">
    <property type="entry name" value="TAT_signal"/>
</dbReference>
<evidence type="ECO:0000256" key="2">
    <source>
        <dbReference type="ARBA" id="ARBA00023054"/>
    </source>
</evidence>
<proteinExistence type="predicted"/>
<dbReference type="InterPro" id="IPR036366">
    <property type="entry name" value="PGBDSf"/>
</dbReference>
<feature type="region of interest" description="Disordered" evidence="3">
    <location>
        <begin position="1"/>
        <end position="27"/>
    </location>
</feature>
<dbReference type="EMBL" id="JBEZFP010000146">
    <property type="protein sequence ID" value="MEU8138934.1"/>
    <property type="molecule type" value="Genomic_DNA"/>
</dbReference>
<dbReference type="InterPro" id="IPR050465">
    <property type="entry name" value="UPF0194_transport"/>
</dbReference>
<comment type="caution">
    <text evidence="6">The sequence shown here is derived from an EMBL/GenBank/DDBJ whole genome shotgun (WGS) entry which is preliminary data.</text>
</comment>
<dbReference type="InterPro" id="IPR036365">
    <property type="entry name" value="PGBD-like_sf"/>
</dbReference>
<accession>A0ABV3DVN0</accession>
<comment type="subcellular location">
    <subcellularLocation>
        <location evidence="1">Cell envelope</location>
    </subcellularLocation>
</comment>